<dbReference type="AlphaFoldDB" id="A0A0V0QQZ2"/>
<evidence type="ECO:0000256" key="1">
    <source>
        <dbReference type="ARBA" id="ARBA00009280"/>
    </source>
</evidence>
<evidence type="ECO:0000259" key="8">
    <source>
        <dbReference type="PROSITE" id="PS50146"/>
    </source>
</evidence>
<organism evidence="9 10">
    <name type="scientific">Pseudocohnilembus persalinus</name>
    <name type="common">Ciliate</name>
    <dbReference type="NCBI Taxonomy" id="266149"/>
    <lineage>
        <taxon>Eukaryota</taxon>
        <taxon>Sar</taxon>
        <taxon>Alveolata</taxon>
        <taxon>Ciliophora</taxon>
        <taxon>Intramacronucleata</taxon>
        <taxon>Oligohymenophorea</taxon>
        <taxon>Scuticociliatia</taxon>
        <taxon>Philasterida</taxon>
        <taxon>Pseudocohnilembidae</taxon>
        <taxon>Pseudocohnilembus</taxon>
    </lineage>
</organism>
<gene>
    <name evidence="9" type="ORF">PPERSA_04404</name>
</gene>
<keyword evidence="6" id="KW-0067">ATP-binding</keyword>
<keyword evidence="4" id="KW-0547">Nucleotide-binding</keyword>
<dbReference type="InParanoid" id="A0A0V0QQZ2"/>
<dbReference type="Gene3D" id="3.40.50.10330">
    <property type="entry name" value="Probable inorganic polyphosphate/atp-NAD kinase, domain 1"/>
    <property type="match status" value="1"/>
</dbReference>
<evidence type="ECO:0000256" key="2">
    <source>
        <dbReference type="ARBA" id="ARBA00012133"/>
    </source>
</evidence>
<evidence type="ECO:0000256" key="3">
    <source>
        <dbReference type="ARBA" id="ARBA00022679"/>
    </source>
</evidence>
<accession>A0A0V0QQZ2</accession>
<dbReference type="InterPro" id="IPR000756">
    <property type="entry name" value="Diacylglycerol_kin_accessory"/>
</dbReference>
<feature type="region of interest" description="Disordered" evidence="7">
    <location>
        <begin position="1"/>
        <end position="54"/>
    </location>
</feature>
<feature type="region of interest" description="Disordered" evidence="7">
    <location>
        <begin position="76"/>
        <end position="112"/>
    </location>
</feature>
<keyword evidence="5 9" id="KW-0418">Kinase</keyword>
<evidence type="ECO:0000313" key="9">
    <source>
        <dbReference type="EMBL" id="KRX04589.1"/>
    </source>
</evidence>
<keyword evidence="3" id="KW-0808">Transferase</keyword>
<dbReference type="EC" id="2.7.1.107" evidence="2"/>
<dbReference type="InterPro" id="IPR001206">
    <property type="entry name" value="Diacylglycerol_kinase_cat_dom"/>
</dbReference>
<keyword evidence="10" id="KW-1185">Reference proteome</keyword>
<protein>
    <recommendedName>
        <fullName evidence="2">diacylglycerol kinase (ATP)</fullName>
        <ecNumber evidence="2">2.7.1.107</ecNumber>
    </recommendedName>
</protein>
<dbReference type="PANTHER" id="PTHR11255">
    <property type="entry name" value="DIACYLGLYCEROL KINASE"/>
    <property type="match status" value="1"/>
</dbReference>
<dbReference type="Proteomes" id="UP000054937">
    <property type="component" value="Unassembled WGS sequence"/>
</dbReference>
<dbReference type="InterPro" id="IPR037607">
    <property type="entry name" value="DGK"/>
</dbReference>
<comment type="caution">
    <text evidence="9">The sequence shown here is derived from an EMBL/GenBank/DDBJ whole genome shotgun (WGS) entry which is preliminary data.</text>
</comment>
<comment type="similarity">
    <text evidence="1">Belongs to the eukaryotic diacylglycerol kinase family.</text>
</comment>
<dbReference type="GO" id="GO:0005524">
    <property type="term" value="F:ATP binding"/>
    <property type="evidence" value="ECO:0007669"/>
    <property type="project" value="UniProtKB-KW"/>
</dbReference>
<feature type="domain" description="DAGKc" evidence="8">
    <location>
        <begin position="116"/>
        <end position="292"/>
    </location>
</feature>
<evidence type="ECO:0000313" key="10">
    <source>
        <dbReference type="Proteomes" id="UP000054937"/>
    </source>
</evidence>
<dbReference type="EMBL" id="LDAU01000114">
    <property type="protein sequence ID" value="KRX04589.1"/>
    <property type="molecule type" value="Genomic_DNA"/>
</dbReference>
<dbReference type="Pfam" id="PF00781">
    <property type="entry name" value="DAGK_cat"/>
    <property type="match status" value="1"/>
</dbReference>
<feature type="compositionally biased region" description="Low complexity" evidence="7">
    <location>
        <begin position="77"/>
        <end position="92"/>
    </location>
</feature>
<dbReference type="GO" id="GO:0016020">
    <property type="term" value="C:membrane"/>
    <property type="evidence" value="ECO:0007669"/>
    <property type="project" value="TreeGrafter"/>
</dbReference>
<dbReference type="InterPro" id="IPR016064">
    <property type="entry name" value="NAD/diacylglycerol_kinase_sf"/>
</dbReference>
<evidence type="ECO:0000256" key="6">
    <source>
        <dbReference type="ARBA" id="ARBA00022840"/>
    </source>
</evidence>
<dbReference type="GO" id="GO:0004143">
    <property type="term" value="F:ATP-dependent diacylglycerol kinase activity"/>
    <property type="evidence" value="ECO:0007669"/>
    <property type="project" value="UniProtKB-EC"/>
</dbReference>
<dbReference type="SUPFAM" id="SSF111331">
    <property type="entry name" value="NAD kinase/diacylglycerol kinase-like"/>
    <property type="match status" value="1"/>
</dbReference>
<evidence type="ECO:0000256" key="4">
    <source>
        <dbReference type="ARBA" id="ARBA00022741"/>
    </source>
</evidence>
<dbReference type="FunCoup" id="A0A0V0QQZ2">
    <property type="interactions" value="16"/>
</dbReference>
<dbReference type="InterPro" id="IPR017438">
    <property type="entry name" value="ATP-NAD_kinase_N"/>
</dbReference>
<evidence type="ECO:0000256" key="5">
    <source>
        <dbReference type="ARBA" id="ARBA00022777"/>
    </source>
</evidence>
<feature type="compositionally biased region" description="Basic and acidic residues" evidence="7">
    <location>
        <begin position="93"/>
        <end position="111"/>
    </location>
</feature>
<evidence type="ECO:0000256" key="7">
    <source>
        <dbReference type="SAM" id="MobiDB-lite"/>
    </source>
</evidence>
<name>A0A0V0QQZ2_PSEPJ</name>
<feature type="compositionally biased region" description="Polar residues" evidence="7">
    <location>
        <begin position="11"/>
        <end position="49"/>
    </location>
</feature>
<dbReference type="OrthoDB" id="242257at2759"/>
<dbReference type="PROSITE" id="PS50146">
    <property type="entry name" value="DAGK"/>
    <property type="match status" value="1"/>
</dbReference>
<dbReference type="Pfam" id="PF00609">
    <property type="entry name" value="DAGK_acc"/>
    <property type="match status" value="2"/>
</dbReference>
<dbReference type="PANTHER" id="PTHR11255:SF121">
    <property type="entry name" value="DIACYLGLYCEROL KINASE (ATP)"/>
    <property type="match status" value="1"/>
</dbReference>
<dbReference type="SMART" id="SM00046">
    <property type="entry name" value="DAGKc"/>
    <property type="match status" value="1"/>
</dbReference>
<proteinExistence type="inferred from homology"/>
<dbReference type="GO" id="GO:0007200">
    <property type="term" value="P:phospholipase C-activating G protein-coupled receptor signaling pathway"/>
    <property type="evidence" value="ECO:0007669"/>
    <property type="project" value="InterPro"/>
</dbReference>
<sequence>MEPKVNLEENLIQNKNKTEQNSQIIAQEDQNYEPPQNNLKLSSTSSGKQISFDVQERPKIGAQYKKNSVLEFKNSELSSTNLKAKSSSSNKLSLEKKQNDFESDKKNKLDQENQNQKYKQIYLFINPKSGNQDGKKALQNNQDHSISFTIDNSYDNSPYTEKSDKINNLQVEMHFHSLSEEKSRNLAFDEIQKLQNLKQNAICIVCGGDGSVMWLVSMLTDYGIQFDHISIGIIPLGTGNDYSRTTGWGTGWGSGESLSKQFENNYAGLKKLAKQWINAQISPFDIWDLDFYVYKEGGYLTAVIQDEKNKDKKYEQKILNQKNQPIKHFQKIMCNYMSFGVDARIGLSFDRKRTTTRCVNQLVYAWEGIKQMCIKTPSASHTIHSLEEIVQQDIEGQEKQIWKSKQTEKIQSNENDIDLQQSEVKTQNQSNSNLLNSQNGDQQIVVKKQQEIEEVYDFCQNDQEHIHTHIKSLEKFEKKKVFMTRTKKTMIEDEILLKNEHLDEKNKQILEQKKNVNFLKGTPAIFFIQNISSMYGGYGPDLWKYSKKWALESVSKQAKQQEEYTIQQFNDKKIEMMNFNSYGRLVAELTIARGQGQKIAQGTGPFKFNFRKQDKKGNLMKYYFQIDGEYFGVVGLQHVILKSSTTVKNGQIKVIVHQDKAKQLEEEKQQVFSK</sequence>
<reference evidence="9 10" key="1">
    <citation type="journal article" date="2015" name="Sci. Rep.">
        <title>Genome of the facultative scuticociliatosis pathogen Pseudocohnilembus persalinus provides insight into its virulence through horizontal gene transfer.</title>
        <authorList>
            <person name="Xiong J."/>
            <person name="Wang G."/>
            <person name="Cheng J."/>
            <person name="Tian M."/>
            <person name="Pan X."/>
            <person name="Warren A."/>
            <person name="Jiang C."/>
            <person name="Yuan D."/>
            <person name="Miao W."/>
        </authorList>
    </citation>
    <scope>NUCLEOTIDE SEQUENCE [LARGE SCALE GENOMIC DNA]</scope>
    <source>
        <strain evidence="9">36N120E</strain>
    </source>
</reference>